<reference evidence="2 3" key="1">
    <citation type="submission" date="2019-05" db="EMBL/GenBank/DDBJ databases">
        <title>Emergence of the Ug99 lineage of the wheat stem rust pathogen through somatic hybridization.</title>
        <authorList>
            <person name="Li F."/>
            <person name="Upadhyaya N.M."/>
            <person name="Sperschneider J."/>
            <person name="Matny O."/>
            <person name="Nguyen-Phuc H."/>
            <person name="Mago R."/>
            <person name="Raley C."/>
            <person name="Miller M.E."/>
            <person name="Silverstein K.A.T."/>
            <person name="Henningsen E."/>
            <person name="Hirsch C.D."/>
            <person name="Visser B."/>
            <person name="Pretorius Z.A."/>
            <person name="Steffenson B.J."/>
            <person name="Schwessinger B."/>
            <person name="Dodds P.N."/>
            <person name="Figueroa M."/>
        </authorList>
    </citation>
    <scope>NUCLEOTIDE SEQUENCE [LARGE SCALE GENOMIC DNA]</scope>
    <source>
        <strain evidence="2">21-0</strain>
    </source>
</reference>
<evidence type="ECO:0000313" key="2">
    <source>
        <dbReference type="EMBL" id="KAA1064895.1"/>
    </source>
</evidence>
<dbReference type="EMBL" id="VSWC01000197">
    <property type="protein sequence ID" value="KAA1064895.1"/>
    <property type="molecule type" value="Genomic_DNA"/>
</dbReference>
<proteinExistence type="predicted"/>
<feature type="chain" id="PRO_5023019769" evidence="1">
    <location>
        <begin position="22"/>
        <end position="217"/>
    </location>
</feature>
<feature type="signal peptide" evidence="1">
    <location>
        <begin position="1"/>
        <end position="21"/>
    </location>
</feature>
<comment type="caution">
    <text evidence="2">The sequence shown here is derived from an EMBL/GenBank/DDBJ whole genome shotgun (WGS) entry which is preliminary data.</text>
</comment>
<name>A0A5B0LKV7_PUCGR</name>
<dbReference type="OrthoDB" id="2496311at2759"/>
<protein>
    <submittedName>
        <fullName evidence="2">Uncharacterized protein</fullName>
    </submittedName>
</protein>
<organism evidence="2 3">
    <name type="scientific">Puccinia graminis f. sp. tritici</name>
    <dbReference type="NCBI Taxonomy" id="56615"/>
    <lineage>
        <taxon>Eukaryota</taxon>
        <taxon>Fungi</taxon>
        <taxon>Dikarya</taxon>
        <taxon>Basidiomycota</taxon>
        <taxon>Pucciniomycotina</taxon>
        <taxon>Pucciniomycetes</taxon>
        <taxon>Pucciniales</taxon>
        <taxon>Pucciniaceae</taxon>
        <taxon>Puccinia</taxon>
    </lineage>
</organism>
<keyword evidence="3" id="KW-1185">Reference proteome</keyword>
<evidence type="ECO:0000313" key="3">
    <source>
        <dbReference type="Proteomes" id="UP000324748"/>
    </source>
</evidence>
<sequence>MRFTFLTLTASLLLLNHQAFAGEDNIDPPLNPTSTIQSFSFQRKLSWTNQDFDVTQDGNNAHIMSVEAHLKDKWMKAHFALDLVLPSGERVGIKVEGKLVHCGFTQTYKISNGVQLLVDPRGTSTDRWYIKKSGYIKQAYTWHRHFQGLSGVVTGEHGRKVAYFSAKTWGSSFLAGLSHSKWPQTSRYTIKTNGEVPLEILVALYVSAAVRKDLCSW</sequence>
<gene>
    <name evidence="2" type="ORF">PGT21_018723</name>
</gene>
<dbReference type="AlphaFoldDB" id="A0A5B0LKV7"/>
<keyword evidence="1" id="KW-0732">Signal</keyword>
<evidence type="ECO:0000256" key="1">
    <source>
        <dbReference type="SAM" id="SignalP"/>
    </source>
</evidence>
<dbReference type="Proteomes" id="UP000324748">
    <property type="component" value="Unassembled WGS sequence"/>
</dbReference>
<accession>A0A5B0LKV7</accession>